<protein>
    <recommendedName>
        <fullName evidence="3">F-box domain-containing protein</fullName>
    </recommendedName>
</protein>
<keyword evidence="2" id="KW-1185">Reference proteome</keyword>
<dbReference type="RefSeq" id="XP_047766233.1">
    <property type="nucleotide sequence ID" value="XM_047908947.1"/>
</dbReference>
<dbReference type="SUPFAM" id="SSF81383">
    <property type="entry name" value="F-box domain"/>
    <property type="match status" value="1"/>
</dbReference>
<accession>A0A9Q8UTK2</accession>
<dbReference type="KEGG" id="ffu:CLAFUR5_09799"/>
<name>A0A9Q8UTK2_PASFU</name>
<dbReference type="OrthoDB" id="3650588at2759"/>
<sequence length="251" mass="28793">MATTTPKSANVAAARSMDVAELLETMLLNLPLNEILLNQRVCRTWKNVIENSPSLQKALFFRPCTSFQLSLVEDRGVYGANCRDIEHCQSQHHYYEREMRGDVRWAREATDSTEYRILVNPFLGVNGPEWKRYINKKGLFMRLKAGKRPEASWRKMLFTQPPLSEALVDHGGLYHWHDITIEGRARGITLNDMVQSGERFYRSIWAVWGEDGFARIPVLEDGGKPAKCTANTLLAEMAKEPAEDQYDWTRA</sequence>
<organism evidence="1 2">
    <name type="scientific">Passalora fulva</name>
    <name type="common">Tomato leaf mold</name>
    <name type="synonym">Cladosporium fulvum</name>
    <dbReference type="NCBI Taxonomy" id="5499"/>
    <lineage>
        <taxon>Eukaryota</taxon>
        <taxon>Fungi</taxon>
        <taxon>Dikarya</taxon>
        <taxon>Ascomycota</taxon>
        <taxon>Pezizomycotina</taxon>
        <taxon>Dothideomycetes</taxon>
        <taxon>Dothideomycetidae</taxon>
        <taxon>Mycosphaerellales</taxon>
        <taxon>Mycosphaerellaceae</taxon>
        <taxon>Fulvia</taxon>
    </lineage>
</organism>
<proteinExistence type="predicted"/>
<evidence type="ECO:0000313" key="2">
    <source>
        <dbReference type="Proteomes" id="UP000756132"/>
    </source>
</evidence>
<dbReference type="Proteomes" id="UP000756132">
    <property type="component" value="Chromosome 9"/>
</dbReference>
<dbReference type="InterPro" id="IPR036047">
    <property type="entry name" value="F-box-like_dom_sf"/>
</dbReference>
<reference evidence="1" key="2">
    <citation type="journal article" date="2022" name="Microb. Genom.">
        <title>A chromosome-scale genome assembly of the tomato pathogen Cladosporium fulvum reveals a compartmentalized genome architecture and the presence of a dispensable chromosome.</title>
        <authorList>
            <person name="Zaccaron A.Z."/>
            <person name="Chen L.H."/>
            <person name="Samaras A."/>
            <person name="Stergiopoulos I."/>
        </authorList>
    </citation>
    <scope>NUCLEOTIDE SEQUENCE</scope>
    <source>
        <strain evidence="1">Race5_Kim</strain>
    </source>
</reference>
<evidence type="ECO:0008006" key="3">
    <source>
        <dbReference type="Google" id="ProtNLM"/>
    </source>
</evidence>
<dbReference type="AlphaFoldDB" id="A0A9Q8UTK2"/>
<dbReference type="GeneID" id="71989677"/>
<reference evidence="1" key="1">
    <citation type="submission" date="2021-12" db="EMBL/GenBank/DDBJ databases">
        <authorList>
            <person name="Zaccaron A."/>
            <person name="Stergiopoulos I."/>
        </authorList>
    </citation>
    <scope>NUCLEOTIDE SEQUENCE</scope>
    <source>
        <strain evidence="1">Race5_Kim</strain>
    </source>
</reference>
<evidence type="ECO:0000313" key="1">
    <source>
        <dbReference type="EMBL" id="UJO21867.1"/>
    </source>
</evidence>
<gene>
    <name evidence="1" type="ORF">CLAFUR5_09799</name>
</gene>
<dbReference type="EMBL" id="CP090171">
    <property type="protein sequence ID" value="UJO21867.1"/>
    <property type="molecule type" value="Genomic_DNA"/>
</dbReference>